<organism evidence="8 9">
    <name type="scientific">Candidatus Fusicatenibacter merdavium</name>
    <dbReference type="NCBI Taxonomy" id="2838600"/>
    <lineage>
        <taxon>Bacteria</taxon>
        <taxon>Bacillati</taxon>
        <taxon>Bacillota</taxon>
        <taxon>Clostridia</taxon>
        <taxon>Lachnospirales</taxon>
        <taxon>Lachnospiraceae</taxon>
        <taxon>Fusicatenibacter</taxon>
    </lineage>
</organism>
<dbReference type="GO" id="GO:0000271">
    <property type="term" value="P:polysaccharide biosynthetic process"/>
    <property type="evidence" value="ECO:0007669"/>
    <property type="project" value="InterPro"/>
</dbReference>
<keyword evidence="3 6" id="KW-0812">Transmembrane</keyword>
<dbReference type="Proteomes" id="UP000886890">
    <property type="component" value="Unassembled WGS sequence"/>
</dbReference>
<evidence type="ECO:0000313" key="8">
    <source>
        <dbReference type="EMBL" id="HIX77867.1"/>
    </source>
</evidence>
<feature type="transmembrane region" description="Helical" evidence="6">
    <location>
        <begin position="75"/>
        <end position="93"/>
    </location>
</feature>
<comment type="similarity">
    <text evidence="2">Belongs to the GtrA family.</text>
</comment>
<dbReference type="PROSITE" id="PS51257">
    <property type="entry name" value="PROKAR_LIPOPROTEIN"/>
    <property type="match status" value="1"/>
</dbReference>
<gene>
    <name evidence="8" type="ORF">H9734_09785</name>
</gene>
<keyword evidence="5 6" id="KW-0472">Membrane</keyword>
<name>A0A9D1XEA6_9FIRM</name>
<dbReference type="PANTHER" id="PTHR38459:SF1">
    <property type="entry name" value="PROPHAGE BACTOPRENOL-LINKED GLUCOSE TRANSLOCASE HOMOLOG"/>
    <property type="match status" value="1"/>
</dbReference>
<feature type="transmembrane region" description="Helical" evidence="6">
    <location>
        <begin position="12"/>
        <end position="33"/>
    </location>
</feature>
<dbReference type="EMBL" id="DXEK01000161">
    <property type="protein sequence ID" value="HIX77867.1"/>
    <property type="molecule type" value="Genomic_DNA"/>
</dbReference>
<dbReference type="GO" id="GO:0005886">
    <property type="term" value="C:plasma membrane"/>
    <property type="evidence" value="ECO:0007669"/>
    <property type="project" value="TreeGrafter"/>
</dbReference>
<proteinExistence type="inferred from homology"/>
<reference evidence="8" key="2">
    <citation type="submission" date="2021-04" db="EMBL/GenBank/DDBJ databases">
        <authorList>
            <person name="Gilroy R."/>
        </authorList>
    </citation>
    <scope>NUCLEOTIDE SEQUENCE</scope>
    <source>
        <strain evidence="8">CHK183-1962</strain>
    </source>
</reference>
<comment type="caution">
    <text evidence="8">The sequence shown here is derived from an EMBL/GenBank/DDBJ whole genome shotgun (WGS) entry which is preliminary data.</text>
</comment>
<sequence length="139" mass="15958">MNILRKIFDKTFWKFIMVGVVNTLFGTAVMFACYNLLHFSYWVSSAANYIFGSILSYFLNKHFTFQNKSRSWKTVLKFVVNISVCYLIAYGVAKPAVSTLLSDASVTIQENGAMLVGMCLFVVLNYFGQRFFAFKKEEE</sequence>
<feature type="domain" description="GtrA/DPMS transmembrane" evidence="7">
    <location>
        <begin position="14"/>
        <end position="134"/>
    </location>
</feature>
<comment type="subcellular location">
    <subcellularLocation>
        <location evidence="1">Membrane</location>
        <topology evidence="1">Multi-pass membrane protein</topology>
    </subcellularLocation>
</comment>
<feature type="transmembrane region" description="Helical" evidence="6">
    <location>
        <begin position="113"/>
        <end position="133"/>
    </location>
</feature>
<protein>
    <submittedName>
        <fullName evidence="8">GtrA family protein</fullName>
    </submittedName>
</protein>
<evidence type="ECO:0000256" key="5">
    <source>
        <dbReference type="ARBA" id="ARBA00023136"/>
    </source>
</evidence>
<feature type="transmembrane region" description="Helical" evidence="6">
    <location>
        <begin position="39"/>
        <end position="59"/>
    </location>
</feature>
<evidence type="ECO:0000256" key="6">
    <source>
        <dbReference type="SAM" id="Phobius"/>
    </source>
</evidence>
<dbReference type="InterPro" id="IPR007267">
    <property type="entry name" value="GtrA_DPMS_TM"/>
</dbReference>
<reference evidence="8" key="1">
    <citation type="journal article" date="2021" name="PeerJ">
        <title>Extensive microbial diversity within the chicken gut microbiome revealed by metagenomics and culture.</title>
        <authorList>
            <person name="Gilroy R."/>
            <person name="Ravi A."/>
            <person name="Getino M."/>
            <person name="Pursley I."/>
            <person name="Horton D.L."/>
            <person name="Alikhan N.F."/>
            <person name="Baker D."/>
            <person name="Gharbi K."/>
            <person name="Hall N."/>
            <person name="Watson M."/>
            <person name="Adriaenssens E.M."/>
            <person name="Foster-Nyarko E."/>
            <person name="Jarju S."/>
            <person name="Secka A."/>
            <person name="Antonio M."/>
            <person name="Oren A."/>
            <person name="Chaudhuri R.R."/>
            <person name="La Ragione R."/>
            <person name="Hildebrand F."/>
            <person name="Pallen M.J."/>
        </authorList>
    </citation>
    <scope>NUCLEOTIDE SEQUENCE</scope>
    <source>
        <strain evidence="8">CHK183-1962</strain>
    </source>
</reference>
<dbReference type="Pfam" id="PF04138">
    <property type="entry name" value="GtrA_DPMS_TM"/>
    <property type="match status" value="1"/>
</dbReference>
<evidence type="ECO:0000256" key="4">
    <source>
        <dbReference type="ARBA" id="ARBA00022989"/>
    </source>
</evidence>
<evidence type="ECO:0000256" key="2">
    <source>
        <dbReference type="ARBA" id="ARBA00009399"/>
    </source>
</evidence>
<dbReference type="PANTHER" id="PTHR38459">
    <property type="entry name" value="PROPHAGE BACTOPRENOL-LINKED GLUCOSE TRANSLOCASE HOMOLOG"/>
    <property type="match status" value="1"/>
</dbReference>
<evidence type="ECO:0000256" key="3">
    <source>
        <dbReference type="ARBA" id="ARBA00022692"/>
    </source>
</evidence>
<dbReference type="InterPro" id="IPR051401">
    <property type="entry name" value="GtrA_CellWall_Glycosyl"/>
</dbReference>
<dbReference type="AlphaFoldDB" id="A0A9D1XEA6"/>
<evidence type="ECO:0000259" key="7">
    <source>
        <dbReference type="Pfam" id="PF04138"/>
    </source>
</evidence>
<evidence type="ECO:0000256" key="1">
    <source>
        <dbReference type="ARBA" id="ARBA00004141"/>
    </source>
</evidence>
<accession>A0A9D1XEA6</accession>
<evidence type="ECO:0000313" key="9">
    <source>
        <dbReference type="Proteomes" id="UP000886890"/>
    </source>
</evidence>
<keyword evidence="4 6" id="KW-1133">Transmembrane helix</keyword>